<name>A0A3N2Q055_SODAK</name>
<dbReference type="InterPro" id="IPR050731">
    <property type="entry name" value="HRD1_E3_ubiq-ligases"/>
</dbReference>
<evidence type="ECO:0000256" key="17">
    <source>
        <dbReference type="SAM" id="Phobius"/>
    </source>
</evidence>
<proteinExistence type="inferred from homology"/>
<evidence type="ECO:0000256" key="12">
    <source>
        <dbReference type="ARBA" id="ARBA00022833"/>
    </source>
</evidence>
<evidence type="ECO:0000256" key="8">
    <source>
        <dbReference type="ARBA" id="ARBA00022723"/>
    </source>
</evidence>
<keyword evidence="12" id="KW-0862">Zinc</keyword>
<keyword evidence="6" id="KW-0808">Transferase</keyword>
<dbReference type="PANTHER" id="PTHR22763:SF184">
    <property type="entry name" value="E3 UBIQUITIN-PROTEIN LIGASE SYNOVIOLIN"/>
    <property type="match status" value="1"/>
</dbReference>
<comment type="subcellular location">
    <subcellularLocation>
        <location evidence="2">Endoplasmic reticulum membrane</location>
        <topology evidence="2">Multi-pass membrane protein</topology>
    </subcellularLocation>
</comment>
<dbReference type="InterPro" id="IPR058051">
    <property type="entry name" value="Znf_RING_synoviolin"/>
</dbReference>
<feature type="transmembrane region" description="Helical" evidence="17">
    <location>
        <begin position="98"/>
        <end position="118"/>
    </location>
</feature>
<keyword evidence="9 15" id="KW-0863">Zinc-finger</keyword>
<dbReference type="SMART" id="SM00184">
    <property type="entry name" value="RING"/>
    <property type="match status" value="1"/>
</dbReference>
<evidence type="ECO:0000256" key="10">
    <source>
        <dbReference type="ARBA" id="ARBA00022786"/>
    </source>
</evidence>
<feature type="region of interest" description="Disordered" evidence="16">
    <location>
        <begin position="739"/>
        <end position="815"/>
    </location>
</feature>
<evidence type="ECO:0000256" key="11">
    <source>
        <dbReference type="ARBA" id="ARBA00022824"/>
    </source>
</evidence>
<dbReference type="OrthoDB" id="7759664at2759"/>
<feature type="domain" description="RING-type" evidence="18">
    <location>
        <begin position="344"/>
        <end position="396"/>
    </location>
</feature>
<dbReference type="InterPro" id="IPR024766">
    <property type="entry name" value="Znf_RING_H2"/>
</dbReference>
<feature type="compositionally biased region" description="Basic and acidic residues" evidence="16">
    <location>
        <begin position="773"/>
        <end position="786"/>
    </location>
</feature>
<keyword evidence="7 17" id="KW-0812">Transmembrane</keyword>
<evidence type="ECO:0000313" key="20">
    <source>
        <dbReference type="Proteomes" id="UP000272025"/>
    </source>
</evidence>
<feature type="compositionally biased region" description="Basic and acidic residues" evidence="16">
    <location>
        <begin position="700"/>
        <end position="712"/>
    </location>
</feature>
<evidence type="ECO:0000256" key="3">
    <source>
        <dbReference type="ARBA" id="ARBA00004906"/>
    </source>
</evidence>
<evidence type="ECO:0000256" key="2">
    <source>
        <dbReference type="ARBA" id="ARBA00004477"/>
    </source>
</evidence>
<evidence type="ECO:0000313" key="19">
    <source>
        <dbReference type="EMBL" id="ROT40137.1"/>
    </source>
</evidence>
<keyword evidence="13 17" id="KW-1133">Transmembrane helix</keyword>
<evidence type="ECO:0000256" key="15">
    <source>
        <dbReference type="PROSITE-ProRule" id="PRU00175"/>
    </source>
</evidence>
<dbReference type="PROSITE" id="PS50089">
    <property type="entry name" value="ZF_RING_2"/>
    <property type="match status" value="1"/>
</dbReference>
<evidence type="ECO:0000256" key="5">
    <source>
        <dbReference type="ARBA" id="ARBA00012483"/>
    </source>
</evidence>
<dbReference type="EMBL" id="ML119053">
    <property type="protein sequence ID" value="ROT40137.1"/>
    <property type="molecule type" value="Genomic_DNA"/>
</dbReference>
<dbReference type="GO" id="GO:0043161">
    <property type="term" value="P:proteasome-mediated ubiquitin-dependent protein catabolic process"/>
    <property type="evidence" value="ECO:0007669"/>
    <property type="project" value="TreeGrafter"/>
</dbReference>
<comment type="similarity">
    <text evidence="4">Belongs to the HRD1 family.</text>
</comment>
<feature type="transmembrane region" description="Helical" evidence="17">
    <location>
        <begin position="279"/>
        <end position="299"/>
    </location>
</feature>
<gene>
    <name evidence="19" type="ORF">SODALDRAFT_309943</name>
</gene>
<comment type="catalytic activity">
    <reaction evidence="1">
        <text>S-ubiquitinyl-[E2 ubiquitin-conjugating enzyme]-L-cysteine + [acceptor protein]-L-lysine = [E2 ubiquitin-conjugating enzyme]-L-cysteine + N(6)-ubiquitinyl-[acceptor protein]-L-lysine.</text>
        <dbReference type="EC" id="2.3.2.27"/>
    </reaction>
</comment>
<keyword evidence="8" id="KW-0479">Metal-binding</keyword>
<feature type="region of interest" description="Disordered" evidence="16">
    <location>
        <begin position="658"/>
        <end position="723"/>
    </location>
</feature>
<feature type="region of interest" description="Disordered" evidence="16">
    <location>
        <begin position="227"/>
        <end position="246"/>
    </location>
</feature>
<dbReference type="Pfam" id="PF25563">
    <property type="entry name" value="TPR_SYVN1_N"/>
    <property type="match status" value="1"/>
</dbReference>
<evidence type="ECO:0000256" key="13">
    <source>
        <dbReference type="ARBA" id="ARBA00022989"/>
    </source>
</evidence>
<dbReference type="AlphaFoldDB" id="A0A3N2Q055"/>
<dbReference type="InterPro" id="IPR013083">
    <property type="entry name" value="Znf_RING/FYVE/PHD"/>
</dbReference>
<dbReference type="GO" id="GO:0016567">
    <property type="term" value="P:protein ubiquitination"/>
    <property type="evidence" value="ECO:0007669"/>
    <property type="project" value="UniProtKB-UniPathway"/>
</dbReference>
<evidence type="ECO:0000256" key="9">
    <source>
        <dbReference type="ARBA" id="ARBA00022771"/>
    </source>
</evidence>
<dbReference type="GO" id="GO:0008270">
    <property type="term" value="F:zinc ion binding"/>
    <property type="evidence" value="ECO:0007669"/>
    <property type="project" value="UniProtKB-KW"/>
</dbReference>
<dbReference type="GO" id="GO:0005789">
    <property type="term" value="C:endoplasmic reticulum membrane"/>
    <property type="evidence" value="ECO:0007669"/>
    <property type="project" value="UniProtKB-SubCell"/>
</dbReference>
<sequence>MRLAWYATISTALAASVVFSAFQQRANCYSAMVYLAQSNVCLLVLINFVYLIYGTVIFGLQRSLYGPLRQVEVEQLSEKAWFAITETCLAMTIFRDEIGAWFLVMFTALITGKVWGWIGDGRVEILEQQPPANPGLFHTRLSISLLLSLAYDIWILRYSMKTVIQQARPDMMVMFLFEFAVLSTSSARTGIRYLVSVMEHGIIKRQTRQRLEERRLEVRQRREELLRQREQQPRGGSTPDHAELPQEEDIDEMDIEVPGWENKGQWVLILDLVADCTKLSIYIVFFFILFSFYGLPIHIMRDLFMTGRGVIKRVTALWKYRKAIEEMNKYADATEADITREDTCIICREQMRPWDPGQNPPALQRVRPKKLPCGHILHMGCLKSWLERQQVCPTCRRSVVLTRTENMALRNAGPDQPGAVGPLAPGQQELPQRGPGGQQGRDVEARRPNGGARVFNLGNLRVGFAQGGENIQELAQRMAQPRLAITPPEARLDPTTAVATDRQTAQGSSGSDLESIRDHLMEIERTIQRQLQTLQYDHRQLQVCNLLLAELQRLHQQRQHDTQAGGVGGPAALHTPFPLQTSLPPLMSLPNASLQSGPSPNTTRHGLATNSNAILAGSPELPEGVVIPPGWSLLPLQRLEGVQVPVTQFHPNTVFSVGNGQPTSSNTVNPRFPASAPLTTAEPMTASDRLTRDFPPNELDPSRVEHRDEGHQPEILSPNPVLPNWGGENQLFGRGSVLAHDAGSGTPVREPTDLNWGATDETRAAGPSLMSPAHDDVVTNEPRDQAEQPTPEGTGKGKAKAKAVTIEDAEDEDGN</sequence>
<dbReference type="RefSeq" id="XP_028467943.1">
    <property type="nucleotide sequence ID" value="XM_028609120.1"/>
</dbReference>
<evidence type="ECO:0000259" key="18">
    <source>
        <dbReference type="PROSITE" id="PS50089"/>
    </source>
</evidence>
<keyword evidence="10" id="KW-0833">Ubl conjugation pathway</keyword>
<dbReference type="GO" id="GO:0036503">
    <property type="term" value="P:ERAD pathway"/>
    <property type="evidence" value="ECO:0007669"/>
    <property type="project" value="TreeGrafter"/>
</dbReference>
<dbReference type="InterPro" id="IPR001841">
    <property type="entry name" value="Znf_RING"/>
</dbReference>
<evidence type="ECO:0000256" key="14">
    <source>
        <dbReference type="ARBA" id="ARBA00023136"/>
    </source>
</evidence>
<accession>A0A3N2Q055</accession>
<keyword evidence="14 17" id="KW-0472">Membrane</keyword>
<dbReference type="EC" id="2.3.2.27" evidence="5"/>
<keyword evidence="11" id="KW-0256">Endoplasmic reticulum</keyword>
<dbReference type="PANTHER" id="PTHR22763">
    <property type="entry name" value="RING ZINC FINGER PROTEIN"/>
    <property type="match status" value="1"/>
</dbReference>
<reference evidence="19 20" key="1">
    <citation type="journal article" date="2018" name="Mol. Ecol.">
        <title>The obligate alkalophilic soda-lake fungus Sodiomyces alkalinus has shifted to a protein diet.</title>
        <authorList>
            <person name="Grum-Grzhimaylo A.A."/>
            <person name="Falkoski D.L."/>
            <person name="van den Heuvel J."/>
            <person name="Valero-Jimenez C.A."/>
            <person name="Min B."/>
            <person name="Choi I.G."/>
            <person name="Lipzen A."/>
            <person name="Daum C.G."/>
            <person name="Aanen D.K."/>
            <person name="Tsang A."/>
            <person name="Henrissat B."/>
            <person name="Bilanenko E.N."/>
            <person name="de Vries R.P."/>
            <person name="van Kan J.A.L."/>
            <person name="Grigoriev I.V."/>
            <person name="Debets A.J.M."/>
        </authorList>
    </citation>
    <scope>NUCLEOTIDE SEQUENCE [LARGE SCALE GENOMIC DNA]</scope>
    <source>
        <strain evidence="19 20">F11</strain>
    </source>
</reference>
<dbReference type="SUPFAM" id="SSF57850">
    <property type="entry name" value="RING/U-box"/>
    <property type="match status" value="1"/>
</dbReference>
<dbReference type="GO" id="GO:0061630">
    <property type="term" value="F:ubiquitin protein ligase activity"/>
    <property type="evidence" value="ECO:0007669"/>
    <property type="project" value="UniProtKB-EC"/>
</dbReference>
<evidence type="ECO:0000256" key="4">
    <source>
        <dbReference type="ARBA" id="ARBA00010089"/>
    </source>
</evidence>
<feature type="transmembrane region" description="Helical" evidence="17">
    <location>
        <begin position="36"/>
        <end position="60"/>
    </location>
</feature>
<dbReference type="Gene3D" id="3.30.40.10">
    <property type="entry name" value="Zinc/RING finger domain, C3HC4 (zinc finger)"/>
    <property type="match status" value="1"/>
</dbReference>
<dbReference type="CDD" id="cd16479">
    <property type="entry name" value="RING-H2_synoviolin"/>
    <property type="match status" value="1"/>
</dbReference>
<organism evidence="19 20">
    <name type="scientific">Sodiomyces alkalinus (strain CBS 110278 / VKM F-3762 / F11)</name>
    <name type="common">Alkaliphilic filamentous fungus</name>
    <dbReference type="NCBI Taxonomy" id="1314773"/>
    <lineage>
        <taxon>Eukaryota</taxon>
        <taxon>Fungi</taxon>
        <taxon>Dikarya</taxon>
        <taxon>Ascomycota</taxon>
        <taxon>Pezizomycotina</taxon>
        <taxon>Sordariomycetes</taxon>
        <taxon>Hypocreomycetidae</taxon>
        <taxon>Glomerellales</taxon>
        <taxon>Plectosphaerellaceae</taxon>
        <taxon>Sodiomyces</taxon>
    </lineage>
</organism>
<feature type="region of interest" description="Disordered" evidence="16">
    <location>
        <begin position="409"/>
        <end position="452"/>
    </location>
</feature>
<evidence type="ECO:0000256" key="7">
    <source>
        <dbReference type="ARBA" id="ARBA00022692"/>
    </source>
</evidence>
<dbReference type="STRING" id="1314773.A0A3N2Q055"/>
<feature type="compositionally biased region" description="Polar residues" evidence="16">
    <location>
        <begin position="658"/>
        <end position="669"/>
    </location>
</feature>
<dbReference type="GeneID" id="39577598"/>
<dbReference type="UniPathway" id="UPA00143"/>
<evidence type="ECO:0000256" key="16">
    <source>
        <dbReference type="SAM" id="MobiDB-lite"/>
    </source>
</evidence>
<keyword evidence="20" id="KW-1185">Reference proteome</keyword>
<dbReference type="Pfam" id="PF12678">
    <property type="entry name" value="zf-rbx1"/>
    <property type="match status" value="1"/>
</dbReference>
<evidence type="ECO:0000256" key="6">
    <source>
        <dbReference type="ARBA" id="ARBA00022679"/>
    </source>
</evidence>
<dbReference type="InterPro" id="IPR057992">
    <property type="entry name" value="TPR_SYVN1_N"/>
</dbReference>
<evidence type="ECO:0000256" key="1">
    <source>
        <dbReference type="ARBA" id="ARBA00000900"/>
    </source>
</evidence>
<dbReference type="Proteomes" id="UP000272025">
    <property type="component" value="Unassembled WGS sequence"/>
</dbReference>
<comment type="pathway">
    <text evidence="3">Protein modification; protein ubiquitination.</text>
</comment>
<protein>
    <recommendedName>
        <fullName evidence="5">RING-type E3 ubiquitin transferase</fullName>
        <ecNumber evidence="5">2.3.2.27</ecNumber>
    </recommendedName>
</protein>